<evidence type="ECO:0000259" key="3">
    <source>
        <dbReference type="Pfam" id="PF07687"/>
    </source>
</evidence>
<dbReference type="InterPro" id="IPR011650">
    <property type="entry name" value="Peptidase_M20_dimer"/>
</dbReference>
<dbReference type="PANTHER" id="PTHR43808">
    <property type="entry name" value="ACETYLORNITHINE DEACETYLASE"/>
    <property type="match status" value="1"/>
</dbReference>
<accession>A0A0N4XUS5</accession>
<dbReference type="PANTHER" id="PTHR43808:SF8">
    <property type="entry name" value="PEPTIDASE M20 DIMERISATION DOMAIN-CONTAINING PROTEIN"/>
    <property type="match status" value="1"/>
</dbReference>
<dbReference type="InterPro" id="IPR050072">
    <property type="entry name" value="Peptidase_M20A"/>
</dbReference>
<evidence type="ECO:0000256" key="2">
    <source>
        <dbReference type="ARBA" id="ARBA00022833"/>
    </source>
</evidence>
<evidence type="ECO:0000313" key="4">
    <source>
        <dbReference type="EMBL" id="VDL70073.1"/>
    </source>
</evidence>
<feature type="domain" description="Peptidase M20 dimerisation" evidence="3">
    <location>
        <begin position="157"/>
        <end position="258"/>
    </location>
</feature>
<dbReference type="Gene3D" id="3.40.630.10">
    <property type="entry name" value="Zn peptidases"/>
    <property type="match status" value="1"/>
</dbReference>
<dbReference type="GO" id="GO:0016787">
    <property type="term" value="F:hydrolase activity"/>
    <property type="evidence" value="ECO:0007669"/>
    <property type="project" value="InterPro"/>
</dbReference>
<evidence type="ECO:0000313" key="6">
    <source>
        <dbReference type="WBParaSite" id="NBR_0000648301-mRNA-1"/>
    </source>
</evidence>
<dbReference type="Proteomes" id="UP000271162">
    <property type="component" value="Unassembled WGS sequence"/>
</dbReference>
<evidence type="ECO:0000256" key="1">
    <source>
        <dbReference type="ARBA" id="ARBA00001947"/>
    </source>
</evidence>
<keyword evidence="5" id="KW-1185">Reference proteome</keyword>
<reference evidence="6" key="1">
    <citation type="submission" date="2017-02" db="UniProtKB">
        <authorList>
            <consortium name="WormBaseParasite"/>
        </authorList>
    </citation>
    <scope>IDENTIFICATION</scope>
</reference>
<dbReference type="EMBL" id="UYSL01019803">
    <property type="protein sequence ID" value="VDL70073.1"/>
    <property type="molecule type" value="Genomic_DNA"/>
</dbReference>
<dbReference type="WBParaSite" id="NBR_0000648301-mRNA-1">
    <property type="protein sequence ID" value="NBR_0000648301-mRNA-1"/>
    <property type="gene ID" value="NBR_0000648301"/>
</dbReference>
<dbReference type="SUPFAM" id="SSF53187">
    <property type="entry name" value="Zn-dependent exopeptidases"/>
    <property type="match status" value="1"/>
</dbReference>
<organism evidence="6">
    <name type="scientific">Nippostrongylus brasiliensis</name>
    <name type="common">Rat hookworm</name>
    <dbReference type="NCBI Taxonomy" id="27835"/>
    <lineage>
        <taxon>Eukaryota</taxon>
        <taxon>Metazoa</taxon>
        <taxon>Ecdysozoa</taxon>
        <taxon>Nematoda</taxon>
        <taxon>Chromadorea</taxon>
        <taxon>Rhabditida</taxon>
        <taxon>Rhabditina</taxon>
        <taxon>Rhabditomorpha</taxon>
        <taxon>Strongyloidea</taxon>
        <taxon>Heligmosomidae</taxon>
        <taxon>Nippostrongylus</taxon>
    </lineage>
</organism>
<reference evidence="4 5" key="2">
    <citation type="submission" date="2018-11" db="EMBL/GenBank/DDBJ databases">
        <authorList>
            <consortium name="Pathogen Informatics"/>
        </authorList>
    </citation>
    <scope>NUCLEOTIDE SEQUENCE [LARGE SCALE GENOMIC DNA]</scope>
</reference>
<dbReference type="Pfam" id="PF07687">
    <property type="entry name" value="M20_dimer"/>
    <property type="match status" value="1"/>
</dbReference>
<comment type="cofactor">
    <cofactor evidence="1">
        <name>Zn(2+)</name>
        <dbReference type="ChEBI" id="CHEBI:29105"/>
    </cofactor>
</comment>
<gene>
    <name evidence="4" type="ORF">NBR_LOCUS6484</name>
</gene>
<dbReference type="STRING" id="27835.A0A0N4XUS5"/>
<keyword evidence="2" id="KW-0862">Zinc</keyword>
<dbReference type="AlphaFoldDB" id="A0A0N4XUS5"/>
<proteinExistence type="predicted"/>
<sequence>MFLNLVRQLSQRQVRRAMDLNNVEKLLMEFMGVESTTGNEGAFGDRVARSLESNGWIVDKQPLSDDSKRFNVLATRDDVNIYGRGSNDAKGQLACMISAAHELVNSHPDISDQLGLLFVVGEELDHVGMIKANEYEGLEPDYLVVGEPTELKFATIQKGALKVAVRCRGIAGHSGYPSEGESAIHKLVPVLNDILNFNWPSDGVLGSTTINIGLFDGGQALNAWAEQATAKIFFRVTTSHEFVPKKELHACKEALFELALKLCSQRYELRYS</sequence>
<evidence type="ECO:0000313" key="5">
    <source>
        <dbReference type="Proteomes" id="UP000271162"/>
    </source>
</evidence>
<protein>
    <submittedName>
        <fullName evidence="6">M20_dimer domain-containing protein</fullName>
    </submittedName>
</protein>
<dbReference type="Gene3D" id="3.30.70.360">
    <property type="match status" value="1"/>
</dbReference>
<name>A0A0N4XUS5_NIPBR</name>